<dbReference type="Pfam" id="PF11008">
    <property type="entry name" value="DUF2846"/>
    <property type="match status" value="1"/>
</dbReference>
<dbReference type="InterPro" id="IPR022548">
    <property type="entry name" value="DUF2846"/>
</dbReference>
<gene>
    <name evidence="2" type="ORF">TRIP_B350556</name>
</gene>
<accession>A0A653AC75</accession>
<dbReference type="PROSITE" id="PS51257">
    <property type="entry name" value="PROKAR_LIPOPROTEIN"/>
    <property type="match status" value="1"/>
</dbReference>
<proteinExistence type="predicted"/>
<evidence type="ECO:0000259" key="1">
    <source>
        <dbReference type="Pfam" id="PF11008"/>
    </source>
</evidence>
<dbReference type="AlphaFoldDB" id="A0A653AC75"/>
<dbReference type="EMBL" id="UPXX01000029">
    <property type="protein sequence ID" value="VBB45605.1"/>
    <property type="molecule type" value="Genomic_DNA"/>
</dbReference>
<evidence type="ECO:0000313" key="2">
    <source>
        <dbReference type="EMBL" id="VBB45605.1"/>
    </source>
</evidence>
<reference evidence="2" key="1">
    <citation type="submission" date="2018-07" db="EMBL/GenBank/DDBJ databases">
        <authorList>
            <consortium name="Genoscope - CEA"/>
            <person name="William W."/>
        </authorList>
    </citation>
    <scope>NUCLEOTIDE SEQUENCE</scope>
    <source>
        <strain evidence="2">IK1</strain>
    </source>
</reference>
<organism evidence="2">
    <name type="scientific">Uncultured Desulfatiglans sp</name>
    <dbReference type="NCBI Taxonomy" id="1748965"/>
    <lineage>
        <taxon>Bacteria</taxon>
        <taxon>Pseudomonadati</taxon>
        <taxon>Thermodesulfobacteriota</taxon>
        <taxon>Desulfobacteria</taxon>
        <taxon>Desulfatiglandales</taxon>
        <taxon>Desulfatiglandaceae</taxon>
        <taxon>Desulfatiglans</taxon>
        <taxon>environmental samples</taxon>
    </lineage>
</organism>
<sequence>MRYIRVFAILLVSVSLIGCASGMKYGEFQTKITSSNPDTGRIFFYRPSALGAALRPDIVLNNEKVGEAISHGFFYVDRQPGEYQVVTSTEVERKLSFILDRGQTRYIRFSTSFGFFVGHVYGELVDPDVGMKEIQDCKYTGTF</sequence>
<feature type="domain" description="DUF2846" evidence="1">
    <location>
        <begin position="38"/>
        <end position="115"/>
    </location>
</feature>
<name>A0A653AC75_UNCDX</name>
<protein>
    <recommendedName>
        <fullName evidence="1">DUF2846 domain-containing protein</fullName>
    </recommendedName>
</protein>